<dbReference type="EMBL" id="BQNB010018506">
    <property type="protein sequence ID" value="GJT75159.1"/>
    <property type="molecule type" value="Genomic_DNA"/>
</dbReference>
<reference evidence="2" key="2">
    <citation type="submission" date="2022-01" db="EMBL/GenBank/DDBJ databases">
        <authorList>
            <person name="Yamashiro T."/>
            <person name="Shiraishi A."/>
            <person name="Satake H."/>
            <person name="Nakayama K."/>
        </authorList>
    </citation>
    <scope>NUCLEOTIDE SEQUENCE</scope>
</reference>
<evidence type="ECO:0000256" key="1">
    <source>
        <dbReference type="SAM" id="MobiDB-lite"/>
    </source>
</evidence>
<dbReference type="SUPFAM" id="SSF53098">
    <property type="entry name" value="Ribonuclease H-like"/>
    <property type="match status" value="1"/>
</dbReference>
<sequence>MTAERRKMENEKKEKTKKENPKLANIWKLYTDNASTTDGSGEGLMLINPEGKEYMYALCFGFETMNNEAEYKALLSRADALRKLVLMTFEHLTKEVFIEVLEKRLINDKEVSRIEAEKDVDWMTLTYEYLLSGLLPENQKRPGRSKSEPRNTS</sequence>
<keyword evidence="2" id="KW-0695">RNA-directed DNA polymerase</keyword>
<evidence type="ECO:0000313" key="2">
    <source>
        <dbReference type="EMBL" id="GJT75159.1"/>
    </source>
</evidence>
<feature type="region of interest" description="Disordered" evidence="1">
    <location>
        <begin position="1"/>
        <end position="20"/>
    </location>
</feature>
<dbReference type="Gene3D" id="3.30.420.10">
    <property type="entry name" value="Ribonuclease H-like superfamily/Ribonuclease H"/>
    <property type="match status" value="1"/>
</dbReference>
<dbReference type="InterPro" id="IPR012337">
    <property type="entry name" value="RNaseH-like_sf"/>
</dbReference>
<keyword evidence="2" id="KW-0548">Nucleotidyltransferase</keyword>
<keyword evidence="3" id="KW-1185">Reference proteome</keyword>
<organism evidence="2 3">
    <name type="scientific">Tanacetum coccineum</name>
    <dbReference type="NCBI Taxonomy" id="301880"/>
    <lineage>
        <taxon>Eukaryota</taxon>
        <taxon>Viridiplantae</taxon>
        <taxon>Streptophyta</taxon>
        <taxon>Embryophyta</taxon>
        <taxon>Tracheophyta</taxon>
        <taxon>Spermatophyta</taxon>
        <taxon>Magnoliopsida</taxon>
        <taxon>eudicotyledons</taxon>
        <taxon>Gunneridae</taxon>
        <taxon>Pentapetalae</taxon>
        <taxon>asterids</taxon>
        <taxon>campanulids</taxon>
        <taxon>Asterales</taxon>
        <taxon>Asteraceae</taxon>
        <taxon>Asteroideae</taxon>
        <taxon>Anthemideae</taxon>
        <taxon>Anthemidinae</taxon>
        <taxon>Tanacetum</taxon>
    </lineage>
</organism>
<proteinExistence type="predicted"/>
<dbReference type="GO" id="GO:0003964">
    <property type="term" value="F:RNA-directed DNA polymerase activity"/>
    <property type="evidence" value="ECO:0007669"/>
    <property type="project" value="UniProtKB-KW"/>
</dbReference>
<comment type="caution">
    <text evidence="2">The sequence shown here is derived from an EMBL/GenBank/DDBJ whole genome shotgun (WGS) entry which is preliminary data.</text>
</comment>
<name>A0ABQ5GI75_9ASTR</name>
<dbReference type="PANTHER" id="PTHR48475:SF2">
    <property type="entry name" value="RIBONUCLEASE H"/>
    <property type="match status" value="1"/>
</dbReference>
<protein>
    <submittedName>
        <fullName evidence="2">Reverse transcriptase domain-containing protein</fullName>
    </submittedName>
</protein>
<dbReference type="InterPro" id="IPR036397">
    <property type="entry name" value="RNaseH_sf"/>
</dbReference>
<reference evidence="2" key="1">
    <citation type="journal article" date="2022" name="Int. J. Mol. Sci.">
        <title>Draft Genome of Tanacetum Coccineum: Genomic Comparison of Closely Related Tanacetum-Family Plants.</title>
        <authorList>
            <person name="Yamashiro T."/>
            <person name="Shiraishi A."/>
            <person name="Nakayama K."/>
            <person name="Satake H."/>
        </authorList>
    </citation>
    <scope>NUCLEOTIDE SEQUENCE</scope>
</reference>
<evidence type="ECO:0000313" key="3">
    <source>
        <dbReference type="Proteomes" id="UP001151760"/>
    </source>
</evidence>
<dbReference type="Proteomes" id="UP001151760">
    <property type="component" value="Unassembled WGS sequence"/>
</dbReference>
<gene>
    <name evidence="2" type="ORF">Tco_1041884</name>
</gene>
<keyword evidence="2" id="KW-0808">Transferase</keyword>
<dbReference type="PANTHER" id="PTHR48475">
    <property type="entry name" value="RIBONUCLEASE H"/>
    <property type="match status" value="1"/>
</dbReference>
<accession>A0ABQ5GI75</accession>